<feature type="region of interest" description="Disordered" evidence="1">
    <location>
        <begin position="1051"/>
        <end position="1193"/>
    </location>
</feature>
<feature type="domain" description="GLTSCR protein conserved" evidence="2">
    <location>
        <begin position="935"/>
        <end position="1036"/>
    </location>
</feature>
<dbReference type="OrthoDB" id="2556847at2759"/>
<feature type="region of interest" description="Disordered" evidence="1">
    <location>
        <begin position="793"/>
        <end position="855"/>
    </location>
</feature>
<feature type="compositionally biased region" description="Low complexity" evidence="1">
    <location>
        <begin position="1051"/>
        <end position="1065"/>
    </location>
</feature>
<reference evidence="3" key="1">
    <citation type="submission" date="2025-08" db="UniProtKB">
        <authorList>
            <consortium name="Ensembl"/>
        </authorList>
    </citation>
    <scope>IDENTIFICATION</scope>
</reference>
<feature type="compositionally biased region" description="Low complexity" evidence="1">
    <location>
        <begin position="802"/>
        <end position="821"/>
    </location>
</feature>
<keyword evidence="4" id="KW-1185">Reference proteome</keyword>
<dbReference type="InterPro" id="IPR015671">
    <property type="entry name" value="GSCR1_dom"/>
</dbReference>
<feature type="region of interest" description="Disordered" evidence="1">
    <location>
        <begin position="296"/>
        <end position="339"/>
    </location>
</feature>
<protein>
    <submittedName>
        <fullName evidence="3">Si:ch211-168d23.3</fullName>
    </submittedName>
</protein>
<dbReference type="GO" id="GO:0045893">
    <property type="term" value="P:positive regulation of DNA-templated transcription"/>
    <property type="evidence" value="ECO:0007669"/>
    <property type="project" value="TreeGrafter"/>
</dbReference>
<reference evidence="3" key="2">
    <citation type="submission" date="2025-09" db="UniProtKB">
        <authorList>
            <consortium name="Ensembl"/>
        </authorList>
    </citation>
    <scope>IDENTIFICATION</scope>
</reference>
<evidence type="ECO:0000313" key="3">
    <source>
        <dbReference type="Ensembl" id="ENSDLAP00005024329.2"/>
    </source>
</evidence>
<feature type="compositionally biased region" description="Pro residues" evidence="1">
    <location>
        <begin position="325"/>
        <end position="335"/>
    </location>
</feature>
<dbReference type="GO" id="GO:0016514">
    <property type="term" value="C:SWI/SNF complex"/>
    <property type="evidence" value="ECO:0007669"/>
    <property type="project" value="TreeGrafter"/>
</dbReference>
<proteinExistence type="predicted"/>
<accession>A0A8C4GQC1</accession>
<dbReference type="PANTHER" id="PTHR15572:SF4">
    <property type="entry name" value="GLIOMA TUMOR SUPPRESSOR CANDIDATE REGION GENE 1 PROTEIN-LIKE ISOFORM X1"/>
    <property type="match status" value="1"/>
</dbReference>
<sequence>MEDEDGTCLLDVLCDPQALNDFLHGTNELQTEDLLINSSSGEPSLFTDAPSPVSLLGDGRDSPDTPPPGCVDLSFLEEALLSSPEGGEDPQVVQGGTPVEAGFEVKKGELEEAEEAEVACDILQQSLQEAEITEQTMALEAGLAQTGDSLSLYSPAPLLSPPTVPFIPKSVTLPVTPVLPRDTQAAVEPPQPSLLAVGPGCPSLKPAAPPQLMGLLPGNVFPAASPETSFSLSPAQGSSMIIHKAVPSMTSRPLITPTLRTTAAAAAPGIVLQRAPLPIQPKLPISIQPRLVQISPKPSGQKHAPGLTFVPGTASPNILLSQPPGQKPAAPPPQPNQQLHKPVSLQLVNQGGSFVLQPQGLFQGQNQFLLPGQCPVTISQPPSAARPLLTTSHQGPSVHSLTPSTGQLVDGSQILTVPQRQLNFSPVFTTPTGQLALRQATVLSGPLHLQSAPPTVFQMPAQLAGAYTPGGQGQRATLVHSPALGNHITLINSSGVLPSDLTSISIVNGPSVVQGLPFATQAPAPQTGVTEGQLSLQQASVVLLPERAIQEERTSSEETFHQLPQPYGHVLQHVSVQPTSAGLQSSSPPVVTVLQPPPEPPLVPDPAVEIPKLLMPPADMTQVVEEVTHSMSQNEAFMQHLQQQALSSPITSELLVGALPVVPMESLPSPVARERETQPTTHAVTGQDTRTGMSDQCVDASPLHSDPEDTPLICSSPPIQDAERPAPTSFSPPTGPHITLPGPESSVPQITAPQPCIEPQVQYQVPPQLQVSQALFAQNQVQIQSPVSQPQPQVQALAPHLQVQSSVSQPQSSVSTSVHSSPLRVSVSVPQQQPDPTAASLSKGGDDSAVQQHTQNKPTAALVVESKAFTLDVHPPSPAAQGVQAHGPPAPRECAPIQTSQQTGTKLAGPLEQQREERLTPAMRRHRFQQQICLDHGAVQSPFTGPAFSTLKDAVRRLLPYHTCAGHLPTQDDFNLVDQEFDTVSGFLLKRTKDMVNKYRQLLVREAQQESPSAEMVMLERLFLQAERCALAEDRRRVRRDPESFMMALATSASSPHGTHSSGPSHLCSTGSPSSPPAWTRLSDRPPGLKTYRSSSRGALRLTIKQESGSRKVVHNSACDPGLKRDHTGQLTNGGGAVTERHPQAPNGAPQRPQHDEEISNGPLPCNTAEEVPQTAPNSKIKAPNPLSMPEPQAGCFELPHRDVSAPKLKCYRLDASPRPEQRFSPPPPPLQEDNMLSEHLQSAIDSILELQRLQGPSAAPTRATSGPSLDQAVTSILEGHL</sequence>
<dbReference type="Ensembl" id="ENSDLAT00005026006.2">
    <property type="protein sequence ID" value="ENSDLAP00005024329.2"/>
    <property type="gene ID" value="ENSDLAG00005011117.2"/>
</dbReference>
<dbReference type="RefSeq" id="XP_051252151.1">
    <property type="nucleotide sequence ID" value="XM_051396191.1"/>
</dbReference>
<dbReference type="GeneTree" id="ENSGT00940000159112"/>
<evidence type="ECO:0000313" key="4">
    <source>
        <dbReference type="Proteomes" id="UP000694389"/>
    </source>
</evidence>
<dbReference type="PANTHER" id="PTHR15572">
    <property type="entry name" value="GLIOMA TUMOR SUPPRESSOR CANDIDATE REGION GENE 1"/>
    <property type="match status" value="1"/>
</dbReference>
<dbReference type="RefSeq" id="XP_051252150.1">
    <property type="nucleotide sequence ID" value="XM_051396190.1"/>
</dbReference>
<dbReference type="RefSeq" id="XP_051252152.1">
    <property type="nucleotide sequence ID" value="XM_051396192.1"/>
</dbReference>
<gene>
    <name evidence="3" type="primary">si:ch211-168d23.3</name>
</gene>
<evidence type="ECO:0000256" key="1">
    <source>
        <dbReference type="SAM" id="MobiDB-lite"/>
    </source>
</evidence>
<feature type="region of interest" description="Disordered" evidence="1">
    <location>
        <begin position="40"/>
        <end position="68"/>
    </location>
</feature>
<dbReference type="Pfam" id="PF15249">
    <property type="entry name" value="GLTSCR1"/>
    <property type="match status" value="1"/>
</dbReference>
<name>A0A8C4GQC1_DICLA</name>
<dbReference type="Proteomes" id="UP000694389">
    <property type="component" value="Unassembled WGS sequence"/>
</dbReference>
<dbReference type="OMA" id="AGCEAKE"/>
<evidence type="ECO:0000259" key="2">
    <source>
        <dbReference type="Pfam" id="PF15249"/>
    </source>
</evidence>
<feature type="compositionally biased region" description="Polar residues" evidence="1">
    <location>
        <begin position="678"/>
        <end position="694"/>
    </location>
</feature>
<dbReference type="GeneID" id="127361509"/>
<dbReference type="InterPro" id="IPR052438">
    <property type="entry name" value="Chromatin_remod/trans_coact"/>
</dbReference>
<feature type="region of interest" description="Disordered" evidence="1">
    <location>
        <begin position="671"/>
        <end position="752"/>
    </location>
</feature>
<organism evidence="3 4">
    <name type="scientific">Dicentrarchus labrax</name>
    <name type="common">European seabass</name>
    <name type="synonym">Morone labrax</name>
    <dbReference type="NCBI Taxonomy" id="13489"/>
    <lineage>
        <taxon>Eukaryota</taxon>
        <taxon>Metazoa</taxon>
        <taxon>Chordata</taxon>
        <taxon>Craniata</taxon>
        <taxon>Vertebrata</taxon>
        <taxon>Euteleostomi</taxon>
        <taxon>Actinopterygii</taxon>
        <taxon>Neopterygii</taxon>
        <taxon>Teleostei</taxon>
        <taxon>Neoteleostei</taxon>
        <taxon>Acanthomorphata</taxon>
        <taxon>Eupercaria</taxon>
        <taxon>Moronidae</taxon>
        <taxon>Dicentrarchus</taxon>
    </lineage>
</organism>